<dbReference type="Proteomes" id="UP000814033">
    <property type="component" value="Unassembled WGS sequence"/>
</dbReference>
<reference evidence="1" key="2">
    <citation type="journal article" date="2022" name="New Phytol.">
        <title>Evolutionary transition to the ectomycorrhizal habit in the genomes of a hyperdiverse lineage of mushroom-forming fungi.</title>
        <authorList>
            <person name="Looney B."/>
            <person name="Miyauchi S."/>
            <person name="Morin E."/>
            <person name="Drula E."/>
            <person name="Courty P.E."/>
            <person name="Kohler A."/>
            <person name="Kuo A."/>
            <person name="LaButti K."/>
            <person name="Pangilinan J."/>
            <person name="Lipzen A."/>
            <person name="Riley R."/>
            <person name="Andreopoulos W."/>
            <person name="He G."/>
            <person name="Johnson J."/>
            <person name="Nolan M."/>
            <person name="Tritt A."/>
            <person name="Barry K.W."/>
            <person name="Grigoriev I.V."/>
            <person name="Nagy L.G."/>
            <person name="Hibbett D."/>
            <person name="Henrissat B."/>
            <person name="Matheny P.B."/>
            <person name="Labbe J."/>
            <person name="Martin F.M."/>
        </authorList>
    </citation>
    <scope>NUCLEOTIDE SEQUENCE</scope>
    <source>
        <strain evidence="1">FP105234-sp</strain>
    </source>
</reference>
<protein>
    <submittedName>
        <fullName evidence="1">Uncharacterized protein</fullName>
    </submittedName>
</protein>
<comment type="caution">
    <text evidence="1">The sequence shown here is derived from an EMBL/GenBank/DDBJ whole genome shotgun (WGS) entry which is preliminary data.</text>
</comment>
<sequence length="365" mass="40108">MDPSKDLLSPGFGPHPNAKVLGGFVFGLFVQCIETGVLLSQFFYGSEKRQGRLVKGLVLWVCLVACVQTVLQLCEIWSIFVMNMGLPSLYSVLWIVNLQPLFTTLMASPIQAFLLCRCWRIVRGNYFIIFPLIAVLLASAALNIAATVRLFSSNASAEGIWIPYLFSLILPACLDVSITTILFIFLVRSLRHVYAEHVRRVIYRLMLICWEAMLPPTLCATAILVMYTVWQIHHTAETWVPAVQGILGKLHVISLFFYLNGRIEIACTGSQDLPYRSTLTVPMDGMVWSAPRGIVRYPPVDMSQSTQSLSTHAAPPHILGTLPCPGQNTSIADDASSKACPRGDEVFEAAGNVGFGNVGVGEVVS</sequence>
<keyword evidence="2" id="KW-1185">Reference proteome</keyword>
<evidence type="ECO:0000313" key="1">
    <source>
        <dbReference type="EMBL" id="KAI0042393.1"/>
    </source>
</evidence>
<gene>
    <name evidence="1" type="ORF">FA95DRAFT_1564357</name>
</gene>
<organism evidence="1 2">
    <name type="scientific">Auriscalpium vulgare</name>
    <dbReference type="NCBI Taxonomy" id="40419"/>
    <lineage>
        <taxon>Eukaryota</taxon>
        <taxon>Fungi</taxon>
        <taxon>Dikarya</taxon>
        <taxon>Basidiomycota</taxon>
        <taxon>Agaricomycotina</taxon>
        <taxon>Agaricomycetes</taxon>
        <taxon>Russulales</taxon>
        <taxon>Auriscalpiaceae</taxon>
        <taxon>Auriscalpium</taxon>
    </lineage>
</organism>
<evidence type="ECO:0000313" key="2">
    <source>
        <dbReference type="Proteomes" id="UP000814033"/>
    </source>
</evidence>
<accession>A0ACB8RE82</accession>
<reference evidence="1" key="1">
    <citation type="submission" date="2021-02" db="EMBL/GenBank/DDBJ databases">
        <authorList>
            <consortium name="DOE Joint Genome Institute"/>
            <person name="Ahrendt S."/>
            <person name="Looney B.P."/>
            <person name="Miyauchi S."/>
            <person name="Morin E."/>
            <person name="Drula E."/>
            <person name="Courty P.E."/>
            <person name="Chicoki N."/>
            <person name="Fauchery L."/>
            <person name="Kohler A."/>
            <person name="Kuo A."/>
            <person name="Labutti K."/>
            <person name="Pangilinan J."/>
            <person name="Lipzen A."/>
            <person name="Riley R."/>
            <person name="Andreopoulos W."/>
            <person name="He G."/>
            <person name="Johnson J."/>
            <person name="Barry K.W."/>
            <person name="Grigoriev I.V."/>
            <person name="Nagy L."/>
            <person name="Hibbett D."/>
            <person name="Henrissat B."/>
            <person name="Matheny P.B."/>
            <person name="Labbe J."/>
            <person name="Martin F."/>
        </authorList>
    </citation>
    <scope>NUCLEOTIDE SEQUENCE</scope>
    <source>
        <strain evidence="1">FP105234-sp</strain>
    </source>
</reference>
<proteinExistence type="predicted"/>
<name>A0ACB8RE82_9AGAM</name>
<dbReference type="EMBL" id="MU276068">
    <property type="protein sequence ID" value="KAI0042393.1"/>
    <property type="molecule type" value="Genomic_DNA"/>
</dbReference>